<dbReference type="GO" id="GO:0050661">
    <property type="term" value="F:NADP binding"/>
    <property type="evidence" value="ECO:0007669"/>
    <property type="project" value="TreeGrafter"/>
</dbReference>
<dbReference type="EMBL" id="CP001115">
    <property type="protein sequence ID" value="ACO47583.1"/>
    <property type="molecule type" value="Genomic_DNA"/>
</dbReference>
<keyword evidence="2" id="KW-0028">Amino-acid biosynthesis</keyword>
<dbReference type="Proteomes" id="UP000002208">
    <property type="component" value="Plasmid 1"/>
</dbReference>
<evidence type="ECO:0000256" key="2">
    <source>
        <dbReference type="ARBA" id="ARBA00022605"/>
    </source>
</evidence>
<dbReference type="RefSeq" id="WP_012694706.1">
    <property type="nucleotide sequence ID" value="NC_012527.1"/>
</dbReference>
<reference evidence="8 9" key="1">
    <citation type="journal article" date="2009" name="PLoS Genet.">
        <title>Alliance of proteomics and genomics to unravel the specificities of Sahara bacterium Deinococcus deserti.</title>
        <authorList>
            <person name="de Groot A."/>
            <person name="Dulermo R."/>
            <person name="Ortet P."/>
            <person name="Blanchard L."/>
            <person name="Guerin P."/>
            <person name="Fernandez B."/>
            <person name="Vacherie B."/>
            <person name="Dossat C."/>
            <person name="Jolivet E."/>
            <person name="Siguier P."/>
            <person name="Chandler M."/>
            <person name="Barakat M."/>
            <person name="Dedieu A."/>
            <person name="Barbe V."/>
            <person name="Heulin T."/>
            <person name="Sommer S."/>
            <person name="Achouak W."/>
            <person name="Armengaud J."/>
        </authorList>
    </citation>
    <scope>NUCLEOTIDE SEQUENCE [LARGE SCALE GENOMIC DNA]</scope>
    <source>
        <strain evidence="9">DSM 17065 / CIP 109153 / LMG 22923 / VCD115</strain>
        <plasmid evidence="9">pDeide1</plasmid>
    </source>
</reference>
<evidence type="ECO:0000259" key="6">
    <source>
        <dbReference type="Pfam" id="PF08501"/>
    </source>
</evidence>
<dbReference type="Gene3D" id="3.40.50.10860">
    <property type="entry name" value="Leucine Dehydrogenase, chain A, domain 1"/>
    <property type="match status" value="1"/>
</dbReference>
<dbReference type="PANTHER" id="PTHR21089">
    <property type="entry name" value="SHIKIMATE DEHYDROGENASE"/>
    <property type="match status" value="1"/>
</dbReference>
<dbReference type="GO" id="GO:0005829">
    <property type="term" value="C:cytosol"/>
    <property type="evidence" value="ECO:0007669"/>
    <property type="project" value="TreeGrafter"/>
</dbReference>
<accession>C1D2E4</accession>
<dbReference type="InterPro" id="IPR046346">
    <property type="entry name" value="Aminoacid_DH-like_N_sf"/>
</dbReference>
<dbReference type="SUPFAM" id="SSF51735">
    <property type="entry name" value="NAD(P)-binding Rossmann-fold domains"/>
    <property type="match status" value="1"/>
</dbReference>
<evidence type="ECO:0000256" key="5">
    <source>
        <dbReference type="ARBA" id="ARBA00060613"/>
    </source>
</evidence>
<proteinExistence type="predicted"/>
<dbReference type="InterPro" id="IPR036291">
    <property type="entry name" value="NAD(P)-bd_dom_sf"/>
</dbReference>
<keyword evidence="4" id="KW-0057">Aromatic amino acid biosynthesis</keyword>
<dbReference type="HOGENOM" id="CLU_044063_4_3_0"/>
<evidence type="ECO:0000259" key="7">
    <source>
        <dbReference type="Pfam" id="PF18317"/>
    </source>
</evidence>
<organism evidence="8 9">
    <name type="scientific">Deinococcus deserti (strain DSM 17065 / CIP 109153 / LMG 22923 / VCD115)</name>
    <dbReference type="NCBI Taxonomy" id="546414"/>
    <lineage>
        <taxon>Bacteria</taxon>
        <taxon>Thermotogati</taxon>
        <taxon>Deinococcota</taxon>
        <taxon>Deinococci</taxon>
        <taxon>Deinococcales</taxon>
        <taxon>Deinococcaceae</taxon>
        <taxon>Deinococcus</taxon>
    </lineage>
</organism>
<evidence type="ECO:0000256" key="1">
    <source>
        <dbReference type="ARBA" id="ARBA00004871"/>
    </source>
</evidence>
<dbReference type="Pfam" id="PF08501">
    <property type="entry name" value="Shikimate_dh_N"/>
    <property type="match status" value="1"/>
</dbReference>
<sequence>MPTAFLPTPKRRLLTGLIGSGIQKSLSPALHEGEGDAHGLRCQYRLMDLHELAMTPEDLPTLLEAAQLAGFNGVNITHPCKQRVIEYLDALSPEAQALGAVNTVVFESGKRTGHNTDGWGFAQGFRHGLPTADLTHAVQLGAGGAGAAVAHAALNLGMQRLSLFDQDHDRAQALAQRLQGQFPDQQIDAGHHLETTMQSASGLIHATPTGMAAHPGLPLPAEWLRPDHWVAEVVYVPLETELLRAARAQGCATVHGGFMAVYQAARAFELFSGCAPDLGRMLAHFEQLIAAPQTESTHA</sequence>
<dbReference type="Pfam" id="PF18317">
    <property type="entry name" value="SDH_C"/>
    <property type="match status" value="1"/>
</dbReference>
<evidence type="ECO:0000313" key="8">
    <source>
        <dbReference type="EMBL" id="ACO47583.1"/>
    </source>
</evidence>
<dbReference type="GO" id="GO:0008652">
    <property type="term" value="P:amino acid biosynthetic process"/>
    <property type="evidence" value="ECO:0007669"/>
    <property type="project" value="UniProtKB-KW"/>
</dbReference>
<dbReference type="SUPFAM" id="SSF53223">
    <property type="entry name" value="Aminoacid dehydrogenase-like, N-terminal domain"/>
    <property type="match status" value="1"/>
</dbReference>
<comment type="pathway">
    <text evidence="5">Aromatic compound metabolism; 3,4-dihydroxybenzoate biosynthesis; 3-dehydroquinate from D-quinate (NAD(+) route).</text>
</comment>
<keyword evidence="9" id="KW-1185">Reference proteome</keyword>
<evidence type="ECO:0000313" key="9">
    <source>
        <dbReference type="Proteomes" id="UP000002208"/>
    </source>
</evidence>
<dbReference type="InterPro" id="IPR022893">
    <property type="entry name" value="Shikimate_DH_fam"/>
</dbReference>
<dbReference type="NCBIfam" id="NF009201">
    <property type="entry name" value="PRK12549.1"/>
    <property type="match status" value="1"/>
</dbReference>
<dbReference type="FunFam" id="3.40.50.720:FF:000086">
    <property type="entry name" value="Quinate/shikimate dehydrogenase"/>
    <property type="match status" value="1"/>
</dbReference>
<dbReference type="KEGG" id="ddr:Deide_1p01400"/>
<dbReference type="GO" id="GO:0009423">
    <property type="term" value="P:chorismate biosynthetic process"/>
    <property type="evidence" value="ECO:0007669"/>
    <property type="project" value="TreeGrafter"/>
</dbReference>
<dbReference type="GO" id="GO:0019632">
    <property type="term" value="P:shikimate metabolic process"/>
    <property type="evidence" value="ECO:0007669"/>
    <property type="project" value="TreeGrafter"/>
</dbReference>
<feature type="domain" description="SDH C-terminal" evidence="7">
    <location>
        <begin position="259"/>
        <end position="283"/>
    </location>
</feature>
<dbReference type="CDD" id="cd01065">
    <property type="entry name" value="NAD_bind_Shikimate_DH"/>
    <property type="match status" value="1"/>
</dbReference>
<protein>
    <submittedName>
        <fullName evidence="8">Putative shikimate dehydrogenase</fullName>
    </submittedName>
</protein>
<keyword evidence="8" id="KW-0614">Plasmid</keyword>
<geneLocation type="plasmid" evidence="9">
    <name>pDeide1</name>
</geneLocation>
<dbReference type="GO" id="GO:0009073">
    <property type="term" value="P:aromatic amino acid family biosynthetic process"/>
    <property type="evidence" value="ECO:0007669"/>
    <property type="project" value="UniProtKB-KW"/>
</dbReference>
<dbReference type="Gene3D" id="3.40.50.720">
    <property type="entry name" value="NAD(P)-binding Rossmann-like Domain"/>
    <property type="match status" value="1"/>
</dbReference>
<gene>
    <name evidence="8" type="ordered locus">Deide_1p01400</name>
</gene>
<dbReference type="InterPro" id="IPR013708">
    <property type="entry name" value="Shikimate_DH-bd_N"/>
</dbReference>
<evidence type="ECO:0000256" key="4">
    <source>
        <dbReference type="ARBA" id="ARBA00023141"/>
    </source>
</evidence>
<dbReference type="InterPro" id="IPR041121">
    <property type="entry name" value="SDH_C"/>
</dbReference>
<dbReference type="AlphaFoldDB" id="C1D2E4"/>
<dbReference type="OrthoDB" id="9792692at2"/>
<name>C1D2E4_DEIDV</name>
<evidence type="ECO:0000256" key="3">
    <source>
        <dbReference type="ARBA" id="ARBA00023002"/>
    </source>
</evidence>
<dbReference type="GO" id="GO:0004764">
    <property type="term" value="F:shikimate 3-dehydrogenase (NADP+) activity"/>
    <property type="evidence" value="ECO:0007669"/>
    <property type="project" value="InterPro"/>
</dbReference>
<dbReference type="PANTHER" id="PTHR21089:SF1">
    <property type="entry name" value="BIFUNCTIONAL 3-DEHYDROQUINATE DEHYDRATASE_SHIKIMATE DEHYDROGENASE, CHLOROPLASTIC"/>
    <property type="match status" value="1"/>
</dbReference>
<comment type="pathway">
    <text evidence="1">Metabolic intermediate biosynthesis; chorismate biosynthesis; chorismate from D-erythrose 4-phosphate and phosphoenolpyruvate: step 4/7.</text>
</comment>
<keyword evidence="3" id="KW-0560">Oxidoreductase</keyword>
<feature type="domain" description="Shikimate dehydrogenase substrate binding N-terminal" evidence="6">
    <location>
        <begin position="17"/>
        <end position="104"/>
    </location>
</feature>